<dbReference type="InterPro" id="IPR036397">
    <property type="entry name" value="RNaseH_sf"/>
</dbReference>
<reference evidence="11 12" key="1">
    <citation type="journal article" date="2022" name="Nat. Plants">
        <title>Genomes of leafy and leafless Platanthera orchids illuminate the evolution of mycoheterotrophy.</title>
        <authorList>
            <person name="Li M.H."/>
            <person name="Liu K.W."/>
            <person name="Li Z."/>
            <person name="Lu H.C."/>
            <person name="Ye Q.L."/>
            <person name="Zhang D."/>
            <person name="Wang J.Y."/>
            <person name="Li Y.F."/>
            <person name="Zhong Z.M."/>
            <person name="Liu X."/>
            <person name="Yu X."/>
            <person name="Liu D.K."/>
            <person name="Tu X.D."/>
            <person name="Liu B."/>
            <person name="Hao Y."/>
            <person name="Liao X.Y."/>
            <person name="Jiang Y.T."/>
            <person name="Sun W.H."/>
            <person name="Chen J."/>
            <person name="Chen Y.Q."/>
            <person name="Ai Y."/>
            <person name="Zhai J.W."/>
            <person name="Wu S.S."/>
            <person name="Zhou Z."/>
            <person name="Hsiao Y.Y."/>
            <person name="Wu W.L."/>
            <person name="Chen Y.Y."/>
            <person name="Lin Y.F."/>
            <person name="Hsu J.L."/>
            <person name="Li C.Y."/>
            <person name="Wang Z.W."/>
            <person name="Zhao X."/>
            <person name="Zhong W.Y."/>
            <person name="Ma X.K."/>
            <person name="Ma L."/>
            <person name="Huang J."/>
            <person name="Chen G.Z."/>
            <person name="Huang M.Z."/>
            <person name="Huang L."/>
            <person name="Peng D.H."/>
            <person name="Luo Y.B."/>
            <person name="Zou S.Q."/>
            <person name="Chen S.P."/>
            <person name="Lan S."/>
            <person name="Tsai W.C."/>
            <person name="Van de Peer Y."/>
            <person name="Liu Z.J."/>
        </authorList>
    </citation>
    <scope>NUCLEOTIDE SEQUENCE [LARGE SCALE GENOMIC DNA]</scope>
    <source>
        <strain evidence="11">Lor287</strain>
    </source>
</reference>
<keyword evidence="8" id="KW-0239">DNA-directed DNA polymerase</keyword>
<keyword evidence="12" id="KW-1185">Reference proteome</keyword>
<evidence type="ECO:0000313" key="11">
    <source>
        <dbReference type="EMBL" id="KAK8944282.1"/>
    </source>
</evidence>
<evidence type="ECO:0000259" key="10">
    <source>
        <dbReference type="Pfam" id="PF13976"/>
    </source>
</evidence>
<dbReference type="GO" id="GO:0046872">
    <property type="term" value="F:metal ion binding"/>
    <property type="evidence" value="ECO:0007669"/>
    <property type="project" value="UniProtKB-KW"/>
</dbReference>
<keyword evidence="2" id="KW-0479">Metal-binding</keyword>
<sequence length="169" mass="19508">MTTNCLFTLRMDVKETACLARTEEEEEAWLCHHRMGHLGFTGLKLLSHSKMVDGLPMISPPQKVCEACTKGKQKRQNFEGGKSRRATRQLELVHSDIAGTIETTSVGGSKYYLSWKCWVYFLREKVEALVKFREFKAMAEKESRQSLKVLRTDRGGEYTSRLFDDFCRE</sequence>
<dbReference type="EMBL" id="JBBWWQ010000006">
    <property type="protein sequence ID" value="KAK8944282.1"/>
    <property type="molecule type" value="Genomic_DNA"/>
</dbReference>
<keyword evidence="8" id="KW-0548">Nucleotidyltransferase</keyword>
<evidence type="ECO:0000313" key="12">
    <source>
        <dbReference type="Proteomes" id="UP001418222"/>
    </source>
</evidence>
<keyword evidence="7" id="KW-0695">RNA-directed DNA polymerase</keyword>
<dbReference type="Gene3D" id="3.30.420.10">
    <property type="entry name" value="Ribonuclease H-like superfamily/Ribonuclease H"/>
    <property type="match status" value="1"/>
</dbReference>
<dbReference type="GO" id="GO:0015074">
    <property type="term" value="P:DNA integration"/>
    <property type="evidence" value="ECO:0007669"/>
    <property type="project" value="UniProtKB-KW"/>
</dbReference>
<keyword evidence="8" id="KW-0808">Transferase</keyword>
<name>A0AAP0BPB6_9ASPA</name>
<feature type="domain" description="GAG-pre-integrase" evidence="10">
    <location>
        <begin position="7"/>
        <end position="73"/>
    </location>
</feature>
<dbReference type="GO" id="GO:0003887">
    <property type="term" value="F:DNA-directed DNA polymerase activity"/>
    <property type="evidence" value="ECO:0007669"/>
    <property type="project" value="UniProtKB-KW"/>
</dbReference>
<proteinExistence type="predicted"/>
<evidence type="ECO:0000256" key="1">
    <source>
        <dbReference type="ARBA" id="ARBA00022722"/>
    </source>
</evidence>
<dbReference type="GO" id="GO:0003676">
    <property type="term" value="F:nucleic acid binding"/>
    <property type="evidence" value="ECO:0007669"/>
    <property type="project" value="InterPro"/>
</dbReference>
<dbReference type="PANTHER" id="PTHR42648">
    <property type="entry name" value="TRANSPOSASE, PUTATIVE-RELATED"/>
    <property type="match status" value="1"/>
</dbReference>
<dbReference type="Pfam" id="PF13976">
    <property type="entry name" value="gag_pre-integrs"/>
    <property type="match status" value="1"/>
</dbReference>
<keyword evidence="3" id="KW-0255">Endonuclease</keyword>
<dbReference type="PANTHER" id="PTHR42648:SF11">
    <property type="entry name" value="TRANSPOSON TY4-P GAG-POL POLYPROTEIN"/>
    <property type="match status" value="1"/>
</dbReference>
<evidence type="ECO:0000256" key="6">
    <source>
        <dbReference type="ARBA" id="ARBA00022908"/>
    </source>
</evidence>
<evidence type="ECO:0000256" key="2">
    <source>
        <dbReference type="ARBA" id="ARBA00022723"/>
    </source>
</evidence>
<keyword evidence="9" id="KW-0233">DNA recombination</keyword>
<dbReference type="GO" id="GO:0006310">
    <property type="term" value="P:DNA recombination"/>
    <property type="evidence" value="ECO:0007669"/>
    <property type="project" value="UniProtKB-KW"/>
</dbReference>
<evidence type="ECO:0000256" key="7">
    <source>
        <dbReference type="ARBA" id="ARBA00022918"/>
    </source>
</evidence>
<evidence type="ECO:0000256" key="8">
    <source>
        <dbReference type="ARBA" id="ARBA00022932"/>
    </source>
</evidence>
<comment type="caution">
    <text evidence="11">The sequence shown here is derived from an EMBL/GenBank/DDBJ whole genome shotgun (WGS) entry which is preliminary data.</text>
</comment>
<dbReference type="GO" id="GO:0016787">
    <property type="term" value="F:hydrolase activity"/>
    <property type="evidence" value="ECO:0007669"/>
    <property type="project" value="UniProtKB-KW"/>
</dbReference>
<dbReference type="GO" id="GO:0004519">
    <property type="term" value="F:endonuclease activity"/>
    <property type="evidence" value="ECO:0007669"/>
    <property type="project" value="UniProtKB-KW"/>
</dbReference>
<protein>
    <recommendedName>
        <fullName evidence="10">GAG-pre-integrase domain-containing protein</fullName>
    </recommendedName>
</protein>
<keyword evidence="4" id="KW-0378">Hydrolase</keyword>
<dbReference type="AlphaFoldDB" id="A0AAP0BPB6"/>
<keyword evidence="1" id="KW-0540">Nuclease</keyword>
<evidence type="ECO:0000256" key="5">
    <source>
        <dbReference type="ARBA" id="ARBA00022842"/>
    </source>
</evidence>
<evidence type="ECO:0000256" key="3">
    <source>
        <dbReference type="ARBA" id="ARBA00022759"/>
    </source>
</evidence>
<organism evidence="11 12">
    <name type="scientific">Platanthera zijinensis</name>
    <dbReference type="NCBI Taxonomy" id="2320716"/>
    <lineage>
        <taxon>Eukaryota</taxon>
        <taxon>Viridiplantae</taxon>
        <taxon>Streptophyta</taxon>
        <taxon>Embryophyta</taxon>
        <taxon>Tracheophyta</taxon>
        <taxon>Spermatophyta</taxon>
        <taxon>Magnoliopsida</taxon>
        <taxon>Liliopsida</taxon>
        <taxon>Asparagales</taxon>
        <taxon>Orchidaceae</taxon>
        <taxon>Orchidoideae</taxon>
        <taxon>Orchideae</taxon>
        <taxon>Orchidinae</taxon>
        <taxon>Platanthera</taxon>
    </lineage>
</organism>
<accession>A0AAP0BPB6</accession>
<dbReference type="InterPro" id="IPR025724">
    <property type="entry name" value="GAG-pre-integrase_dom"/>
</dbReference>
<dbReference type="GO" id="GO:0003964">
    <property type="term" value="F:RNA-directed DNA polymerase activity"/>
    <property type="evidence" value="ECO:0007669"/>
    <property type="project" value="UniProtKB-KW"/>
</dbReference>
<evidence type="ECO:0000256" key="4">
    <source>
        <dbReference type="ARBA" id="ARBA00022801"/>
    </source>
</evidence>
<gene>
    <name evidence="11" type="ORF">KSP39_PZI008004</name>
</gene>
<dbReference type="InterPro" id="IPR012337">
    <property type="entry name" value="RNaseH-like_sf"/>
</dbReference>
<evidence type="ECO:0000256" key="9">
    <source>
        <dbReference type="ARBA" id="ARBA00023172"/>
    </source>
</evidence>
<dbReference type="InterPro" id="IPR039537">
    <property type="entry name" value="Retrotran_Ty1/copia-like"/>
</dbReference>
<keyword evidence="6" id="KW-0229">DNA integration</keyword>
<keyword evidence="5" id="KW-0460">Magnesium</keyword>
<dbReference type="Proteomes" id="UP001418222">
    <property type="component" value="Unassembled WGS sequence"/>
</dbReference>
<dbReference type="SUPFAM" id="SSF53098">
    <property type="entry name" value="Ribonuclease H-like"/>
    <property type="match status" value="1"/>
</dbReference>